<proteinExistence type="predicted"/>
<organism evidence="1 2">
    <name type="scientific">Trypanosoma congolense (strain IL3000)</name>
    <dbReference type="NCBI Taxonomy" id="1068625"/>
    <lineage>
        <taxon>Eukaryota</taxon>
        <taxon>Discoba</taxon>
        <taxon>Euglenozoa</taxon>
        <taxon>Kinetoplastea</taxon>
        <taxon>Metakinetoplastina</taxon>
        <taxon>Trypanosomatida</taxon>
        <taxon>Trypanosomatidae</taxon>
        <taxon>Trypanosoma</taxon>
        <taxon>Nannomonas</taxon>
    </lineage>
</organism>
<dbReference type="AlphaFoldDB" id="F9W6B1"/>
<dbReference type="Proteomes" id="UP000000702">
    <property type="component" value="Unassembled WGS sequence"/>
</dbReference>
<name>F9W6B1_TRYCI</name>
<reference evidence="2" key="1">
    <citation type="submission" date="2011-07" db="EMBL/GenBank/DDBJ databases">
        <title>Divergent evolution of antigenic variation in African trypanosomes.</title>
        <authorList>
            <person name="Jackson A.P."/>
            <person name="Berry A."/>
            <person name="Allison H.C."/>
            <person name="Burton P."/>
            <person name="Anderson J."/>
            <person name="Aslett M."/>
            <person name="Brown R."/>
            <person name="Corton N."/>
            <person name="Harris D."/>
            <person name="Hauser H."/>
            <person name="Gamble J."/>
            <person name="Gilderthorp R."/>
            <person name="McQuillan J."/>
            <person name="Quail M.A."/>
            <person name="Sanders M."/>
            <person name="Van Tonder A."/>
            <person name="Ginger M.L."/>
            <person name="Donelson J.E."/>
            <person name="Field M.C."/>
            <person name="Barry J.D."/>
            <person name="Berriman M."/>
            <person name="Hertz-Fowler C."/>
        </authorList>
    </citation>
    <scope>NUCLEOTIDE SEQUENCE [LARGE SCALE GENOMIC DNA]</scope>
    <source>
        <strain evidence="2">IL3000</strain>
    </source>
</reference>
<gene>
    <name evidence="1" type="ORF">TCIL3000_0_35730</name>
</gene>
<sequence length="176" mass="20053">MNSSSLPAGMSADPAAIMLASRFCSMAFCMATKRSYVCSKKTDSLSQLRFSPSCMKALNRTSSPHHVDLIEFFARTPLGFSKRSYSLLLTFSQYDVLPWLYAKWLFFWFVVAGDSISIQQVTFVHITTAHTSFSIMGIIPTNRGYTKLDAYKTIMVYMNRAYNYHTKTKIINMLKK</sequence>
<keyword evidence="2" id="KW-1185">Reference proteome</keyword>
<evidence type="ECO:0000313" key="1">
    <source>
        <dbReference type="EMBL" id="CCD12716.1"/>
    </source>
</evidence>
<reference evidence="1 2" key="2">
    <citation type="journal article" date="2012" name="Proc. Natl. Acad. Sci. U.S.A.">
        <title>Antigenic diversity is generated by distinct evolutionary mechanisms in African trypanosome species.</title>
        <authorList>
            <person name="Jackson A.P."/>
            <person name="Berry A."/>
            <person name="Aslett M."/>
            <person name="Allison H.C."/>
            <person name="Burton P."/>
            <person name="Vavrova-Anderson J."/>
            <person name="Brown R."/>
            <person name="Browne H."/>
            <person name="Corton N."/>
            <person name="Hauser H."/>
            <person name="Gamble J."/>
            <person name="Gilderthorp R."/>
            <person name="Marcello L."/>
            <person name="McQuillan J."/>
            <person name="Otto T.D."/>
            <person name="Quail M.A."/>
            <person name="Sanders M.J."/>
            <person name="van Tonder A."/>
            <person name="Ginger M.L."/>
            <person name="Field M.C."/>
            <person name="Barry J.D."/>
            <person name="Hertz-Fowler C."/>
            <person name="Berriman M."/>
        </authorList>
    </citation>
    <scope>NUCLEOTIDE SEQUENCE [LARGE SCALE GENOMIC DNA]</scope>
    <source>
        <strain evidence="1 2">IL3000</strain>
    </source>
</reference>
<protein>
    <submittedName>
        <fullName evidence="1">WGS project CAEQ00000000 data, annotated contig 1444</fullName>
    </submittedName>
</protein>
<dbReference type="VEuPathDB" id="TriTrypDB:TcIL3000_0_35730"/>
<evidence type="ECO:0000313" key="2">
    <source>
        <dbReference type="Proteomes" id="UP000000702"/>
    </source>
</evidence>
<comment type="caution">
    <text evidence="1">The sequence shown here is derived from an EMBL/GenBank/DDBJ whole genome shotgun (WGS) entry which is preliminary data.</text>
</comment>
<accession>F9W6B1</accession>
<dbReference type="EMBL" id="CAEQ01000845">
    <property type="protein sequence ID" value="CCD12716.1"/>
    <property type="molecule type" value="Genomic_DNA"/>
</dbReference>